<dbReference type="Gene3D" id="3.20.20.80">
    <property type="entry name" value="Glycosidases"/>
    <property type="match status" value="1"/>
</dbReference>
<dbReference type="PANTHER" id="PTHR43447">
    <property type="entry name" value="ALPHA-AMYLASE"/>
    <property type="match status" value="1"/>
</dbReference>
<dbReference type="Pfam" id="PF00128">
    <property type="entry name" value="Alpha-amylase"/>
    <property type="match status" value="1"/>
</dbReference>
<keyword evidence="7" id="KW-0479">Metal-binding</keyword>
<evidence type="ECO:0000256" key="16">
    <source>
        <dbReference type="SAM" id="SignalP"/>
    </source>
</evidence>
<evidence type="ECO:0000256" key="10">
    <source>
        <dbReference type="ARBA" id="ARBA00023157"/>
    </source>
</evidence>
<sequence>MGTMAILLAMLAPRAMAAVGIVHLFEWRFDDIAQECENFLGPRGFEAVQVSPVNEYAVIGGRPWWERYQPFSYKIASRSGDENEFRQMCERCRKAGVKIYVDIVINHMTGNQPAGTKGTAGSDATTTDKYYPAVPYSKENFHATCTVDNFNDVNNVRNCELVGLHDLDQSQQYVRQKIIDFLNHLIDLGAAGFRVDAAKHIWPADLQAIYSQVKNTVYDQQRPFIYQEVSDFGGEAVKREEYFPLGHVTEFRNGRELSRCFSGQNALKWLKNFGTPWGLMAPEYAIVFVDNHDTQRSDSSVLTYKRSKNYKMAVAFMLSWGFGTPRVMSSFFFDSSDQGPPHNDDMTIKRVGINPDNTCYNGWVCEHRWSQIYGMVEFANVAKGTQMSNFWDNGNNQISFCKGNKGFIAFNLENYDMNVRLQTCLPSGTYCDIATGFKLNNSCTGKSVTVSYDGTAQIFIGSNAPDGFLAIHQNSKI</sequence>
<dbReference type="Gene3D" id="2.60.40.1180">
    <property type="entry name" value="Golgi alpha-mannosidase II"/>
    <property type="match status" value="1"/>
</dbReference>
<reference evidence="19 20" key="1">
    <citation type="submission" date="2023-09" db="EMBL/GenBank/DDBJ databases">
        <title>Nesidiocoris tenuis whole genome shotgun sequence.</title>
        <authorList>
            <person name="Shibata T."/>
            <person name="Shimoda M."/>
            <person name="Kobayashi T."/>
            <person name="Uehara T."/>
        </authorList>
    </citation>
    <scope>NUCLEOTIDE SEQUENCE [LARGE SCALE GENOMIC DNA]</scope>
    <source>
        <strain evidence="19 20">Japan</strain>
    </source>
</reference>
<dbReference type="InterPro" id="IPR006046">
    <property type="entry name" value="Alpha_amylase"/>
</dbReference>
<gene>
    <name evidence="19" type="ORF">NTJ_11959</name>
</gene>
<keyword evidence="10" id="KW-1015">Disulfide bond</keyword>
<keyword evidence="9" id="KW-0106">Calcium</keyword>
<feature type="chain" id="PRO_5046845105" description="Alpha-amylase" evidence="16">
    <location>
        <begin position="18"/>
        <end position="477"/>
    </location>
</feature>
<keyword evidence="20" id="KW-1185">Reference proteome</keyword>
<accession>A0ABN7B8M8</accession>
<keyword evidence="11" id="KW-0868">Chloride</keyword>
<organism evidence="19 20">
    <name type="scientific">Nesidiocoris tenuis</name>
    <dbReference type="NCBI Taxonomy" id="355587"/>
    <lineage>
        <taxon>Eukaryota</taxon>
        <taxon>Metazoa</taxon>
        <taxon>Ecdysozoa</taxon>
        <taxon>Arthropoda</taxon>
        <taxon>Hexapoda</taxon>
        <taxon>Insecta</taxon>
        <taxon>Pterygota</taxon>
        <taxon>Neoptera</taxon>
        <taxon>Paraneoptera</taxon>
        <taxon>Hemiptera</taxon>
        <taxon>Heteroptera</taxon>
        <taxon>Panheteroptera</taxon>
        <taxon>Cimicomorpha</taxon>
        <taxon>Miridae</taxon>
        <taxon>Dicyphina</taxon>
        <taxon>Nesidiocoris</taxon>
    </lineage>
</organism>
<dbReference type="Pfam" id="PF02806">
    <property type="entry name" value="Alpha-amylase_C"/>
    <property type="match status" value="1"/>
</dbReference>
<dbReference type="InterPro" id="IPR013780">
    <property type="entry name" value="Glyco_hydro_b"/>
</dbReference>
<feature type="signal peptide" evidence="16">
    <location>
        <begin position="1"/>
        <end position="17"/>
    </location>
</feature>
<evidence type="ECO:0000259" key="18">
    <source>
        <dbReference type="SMART" id="SM00642"/>
    </source>
</evidence>
<dbReference type="SMART" id="SM00642">
    <property type="entry name" value="Aamy"/>
    <property type="match status" value="1"/>
</dbReference>
<evidence type="ECO:0000256" key="11">
    <source>
        <dbReference type="ARBA" id="ARBA00023214"/>
    </source>
</evidence>
<dbReference type="PRINTS" id="PR00110">
    <property type="entry name" value="ALPHAAMYLASE"/>
</dbReference>
<dbReference type="SUPFAM" id="SSF51445">
    <property type="entry name" value="(Trans)glycosidases"/>
    <property type="match status" value="1"/>
</dbReference>
<proteinExistence type="inferred from homology"/>
<feature type="domain" description="Alpha-amylase C-terminal" evidence="17">
    <location>
        <begin position="388"/>
        <end position="476"/>
    </location>
</feature>
<evidence type="ECO:0000256" key="7">
    <source>
        <dbReference type="ARBA" id="ARBA00022723"/>
    </source>
</evidence>
<evidence type="ECO:0000256" key="1">
    <source>
        <dbReference type="ARBA" id="ARBA00000548"/>
    </source>
</evidence>
<evidence type="ECO:0000256" key="5">
    <source>
        <dbReference type="ARBA" id="ARBA00011245"/>
    </source>
</evidence>
<evidence type="ECO:0000256" key="9">
    <source>
        <dbReference type="ARBA" id="ARBA00022837"/>
    </source>
</evidence>
<evidence type="ECO:0000259" key="17">
    <source>
        <dbReference type="SMART" id="SM00632"/>
    </source>
</evidence>
<evidence type="ECO:0000256" key="3">
    <source>
        <dbReference type="ARBA" id="ARBA00001923"/>
    </source>
</evidence>
<keyword evidence="12 15" id="KW-0119">Carbohydrate metabolism</keyword>
<dbReference type="SUPFAM" id="SSF51011">
    <property type="entry name" value="Glycosyl hydrolase domain"/>
    <property type="match status" value="1"/>
</dbReference>
<dbReference type="SMART" id="SM00632">
    <property type="entry name" value="Aamy_C"/>
    <property type="match status" value="1"/>
</dbReference>
<feature type="domain" description="Glycosyl hydrolase family 13 catalytic" evidence="18">
    <location>
        <begin position="19"/>
        <end position="379"/>
    </location>
</feature>
<name>A0ABN7B8M8_9HEMI</name>
<dbReference type="InterPro" id="IPR017853">
    <property type="entry name" value="GH"/>
</dbReference>
<comment type="cofactor">
    <cofactor evidence="3">
        <name>chloride</name>
        <dbReference type="ChEBI" id="CHEBI:17996"/>
    </cofactor>
</comment>
<evidence type="ECO:0000256" key="2">
    <source>
        <dbReference type="ARBA" id="ARBA00001913"/>
    </source>
</evidence>
<protein>
    <recommendedName>
        <fullName evidence="6 15">Alpha-amylase</fullName>
        <ecNumber evidence="6 15">3.2.1.1</ecNumber>
    </recommendedName>
</protein>
<comment type="catalytic activity">
    <reaction evidence="1 15">
        <text>Endohydrolysis of (1-&gt;4)-alpha-D-glucosidic linkages in polysaccharides containing three or more (1-&gt;4)-alpha-linked D-glucose units.</text>
        <dbReference type="EC" id="3.2.1.1"/>
    </reaction>
</comment>
<keyword evidence="8 15" id="KW-0378">Hydrolase</keyword>
<comment type="cofactor">
    <cofactor evidence="2">
        <name>Ca(2+)</name>
        <dbReference type="ChEBI" id="CHEBI:29108"/>
    </cofactor>
</comment>
<evidence type="ECO:0000256" key="6">
    <source>
        <dbReference type="ARBA" id="ARBA00012595"/>
    </source>
</evidence>
<evidence type="ECO:0000256" key="4">
    <source>
        <dbReference type="ARBA" id="ARBA00008061"/>
    </source>
</evidence>
<comment type="subunit">
    <text evidence="5">Monomer.</text>
</comment>
<evidence type="ECO:0000313" key="20">
    <source>
        <dbReference type="Proteomes" id="UP001307889"/>
    </source>
</evidence>
<dbReference type="InterPro" id="IPR006047">
    <property type="entry name" value="GH13_cat_dom"/>
</dbReference>
<evidence type="ECO:0000313" key="19">
    <source>
        <dbReference type="EMBL" id="BES99142.1"/>
    </source>
</evidence>
<dbReference type="Proteomes" id="UP001307889">
    <property type="component" value="Chromosome 10"/>
</dbReference>
<evidence type="ECO:0000256" key="8">
    <source>
        <dbReference type="ARBA" id="ARBA00022801"/>
    </source>
</evidence>
<dbReference type="EC" id="3.2.1.1" evidence="6 15"/>
<evidence type="ECO:0000256" key="15">
    <source>
        <dbReference type="RuleBase" id="RU361134"/>
    </source>
</evidence>
<keyword evidence="16" id="KW-0732">Signal</keyword>
<comment type="similarity">
    <text evidence="4 14">Belongs to the glycosyl hydrolase 13 family.</text>
</comment>
<dbReference type="InterPro" id="IPR006048">
    <property type="entry name" value="A-amylase/branching_C"/>
</dbReference>
<keyword evidence="13 15" id="KW-0326">Glycosidase</keyword>
<dbReference type="EMBL" id="AP028918">
    <property type="protein sequence ID" value="BES99142.1"/>
    <property type="molecule type" value="Genomic_DNA"/>
</dbReference>
<dbReference type="InterPro" id="IPR031319">
    <property type="entry name" value="A-amylase_C"/>
</dbReference>
<evidence type="ECO:0000256" key="13">
    <source>
        <dbReference type="ARBA" id="ARBA00023295"/>
    </source>
</evidence>
<dbReference type="CDD" id="cd11317">
    <property type="entry name" value="AmyAc_bac_euk_AmyA"/>
    <property type="match status" value="1"/>
</dbReference>
<evidence type="ECO:0000256" key="12">
    <source>
        <dbReference type="ARBA" id="ARBA00023277"/>
    </source>
</evidence>
<evidence type="ECO:0000256" key="14">
    <source>
        <dbReference type="RuleBase" id="RU003615"/>
    </source>
</evidence>